<feature type="compositionally biased region" description="Acidic residues" evidence="2">
    <location>
        <begin position="1237"/>
        <end position="1262"/>
    </location>
</feature>
<feature type="compositionally biased region" description="Acidic residues" evidence="2">
    <location>
        <begin position="1314"/>
        <end position="1326"/>
    </location>
</feature>
<keyword evidence="4" id="KW-1185">Reference proteome</keyword>
<feature type="coiled-coil region" evidence="1">
    <location>
        <begin position="664"/>
        <end position="738"/>
    </location>
</feature>
<feature type="region of interest" description="Disordered" evidence="2">
    <location>
        <begin position="409"/>
        <end position="490"/>
    </location>
</feature>
<feature type="compositionally biased region" description="Polar residues" evidence="2">
    <location>
        <begin position="1"/>
        <end position="23"/>
    </location>
</feature>
<feature type="coiled-coil region" evidence="1">
    <location>
        <begin position="779"/>
        <end position="817"/>
    </location>
</feature>
<feature type="compositionally biased region" description="Low complexity" evidence="2">
    <location>
        <begin position="1332"/>
        <end position="1342"/>
    </location>
</feature>
<protein>
    <submittedName>
        <fullName evidence="3">Uncharacterized protein</fullName>
    </submittedName>
</protein>
<accession>F9X8R7</accession>
<evidence type="ECO:0000313" key="3">
    <source>
        <dbReference type="EMBL" id="EGP87828.1"/>
    </source>
</evidence>
<feature type="compositionally biased region" description="Polar residues" evidence="2">
    <location>
        <begin position="191"/>
        <end position="210"/>
    </location>
</feature>
<feature type="region of interest" description="Disordered" evidence="2">
    <location>
        <begin position="1152"/>
        <end position="1510"/>
    </location>
</feature>
<feature type="compositionally biased region" description="Basic residues" evidence="2">
    <location>
        <begin position="1493"/>
        <end position="1510"/>
    </location>
</feature>
<dbReference type="EMBL" id="CM001199">
    <property type="protein sequence ID" value="EGP87828.1"/>
    <property type="molecule type" value="Genomic_DNA"/>
</dbReference>
<sequence>MARLRGSSTSRRSPSLAASATHEQASDREDEYEEDIGPVTPIEEIPYPLPGEEDDQDQPSSPSDPPEYYGAAGNSAIRARTRSQQVAAERALPPGHRGFEIDEAEQVTPQATDADWRPAFPPRGITARPLNGVRYTSPLGPVSSPVSAVSSPAQSRPSPVPQSTSPTQARPSPVPQLPSRTQTRLSPIPQSPSAAQTRPSPVPQATSPIRSSLIRPTRPSVSPPGRIPARPILSTPGNVRALAARSQRLRAQRRSSALRSQTPLTSPPSRGPGDVPFEGRYPSPGTQLQRELDATLRREEEMRRRARESAAPTEESDDSHIDDDEAIQFRMRARGVARAAARKARWDEEEMFEDRFLNGIDGDDVEDHMHDHADRILPSSYDEVPSEWTYDEPPSDWDENYDVTPRRQAFVAANDPPSSPPGGGGGGATVEEQRTPSLPDYPVSEDEDDTPYWAHTLPFGPDLSDLPRGNLPELRELPYDDEFSDDDNHDDYIVRRMALPLPGERGYLPGYVTPHVPIPPSSSPSSSPSSRQYSDPSPSMINVNRSSTPNRGPPPTPAPRSPRANSPPISISSDSSSDLPGGSHNGSDETEDGNRHGEDQDDQEDHPSEDDEEQDSRDDDEEELDSSRGSSSTNENFLPFDPEFRRNEVGTLDYGPGTPRSVLRDQYEQQLEQLRDQHEQQLADLRDQYEQQFEQLREQLRDTREADEAFMTELNEEIIAQDAEIARLTAALEECEEHRRARRAELDRMGERIDALDDQPAERSPPASPPVHDDVWAIVDGLNNELDDVNDAREMEREQYMTRVEELQAELELAYANNDNVDFQQDLEDLESPSPRPSDRAARQANLQATRLREENAAVRQDNANLREEMADLRAQNERINREREHLRLNAQRPQAEIAQENANLREVNVTYHRQNDRINQENANLREEMADLRAQNERINREREHLRLNAQRPQADIAQENANLREVNVTYHRQNDRINQENFTLRLENQTLAAQVTEVDNTLREVDEEGDETAFRLRGQLEATQQTLATANANLAHGIGLLHEALDWRRDATHLLLVQGIWLQWVYFDRFIQPHENVFQAVEDGVPPEGADLQDVRERQVDHLREEIGREEVEWLEEAFGEDVDEPFVRQQLVDGLIDWRQYGHLQTILDASPGRRERGGAAAPSPSEVEEEEEEESSSEEDGDEGDEQDEKSGEGDDEEEDDEEDSETEIMKVDNEVDSPRERAPERKYIKEEQQDDEGEDVDENDADEEQVDEDEDEDVPTHGLPVFSPRVTRRPNRLPRTERDDQNDLDSPHVRFAGGTRFPRERFSDDEAQPSEDDYLSEDPDHLISPSSFIESEPSPSPYVAARSFRRPTPGPAPRRSGRVTLFSLRGLESRGLTRNPTPPRQVDAEEDDADQERQDDIPSSPPKKRRRREATRGRTADDEVAAPPSASDGEDASSSSSEEPDADPTPSRPPRNANRLPRNALVPVIDRSEITRNADGSWTSTGRSTRRVTRSGGVKRKRGGK</sequence>
<feature type="compositionally biased region" description="Low complexity" evidence="2">
    <location>
        <begin position="1459"/>
        <end position="1470"/>
    </location>
</feature>
<feature type="compositionally biased region" description="Low complexity" evidence="2">
    <location>
        <begin position="561"/>
        <end position="578"/>
    </location>
</feature>
<gene>
    <name evidence="3" type="ORF">MYCGRDRAFT_108969</name>
</gene>
<feature type="compositionally biased region" description="Low complexity" evidence="2">
    <location>
        <begin position="523"/>
        <end position="550"/>
    </location>
</feature>
<dbReference type="Proteomes" id="UP000008062">
    <property type="component" value="Chromosome 4"/>
</dbReference>
<dbReference type="GeneID" id="13397173"/>
<feature type="compositionally biased region" description="Acidic residues" evidence="2">
    <location>
        <begin position="479"/>
        <end position="489"/>
    </location>
</feature>
<evidence type="ECO:0000256" key="1">
    <source>
        <dbReference type="SAM" id="Coils"/>
    </source>
</evidence>
<feature type="region of interest" description="Disordered" evidence="2">
    <location>
        <begin position="1"/>
        <end position="324"/>
    </location>
</feature>
<feature type="compositionally biased region" description="Low complexity" evidence="2">
    <location>
        <begin position="1430"/>
        <end position="1446"/>
    </location>
</feature>
<feature type="coiled-coil region" evidence="1">
    <location>
        <begin position="842"/>
        <end position="950"/>
    </location>
</feature>
<dbReference type="KEGG" id="ztr:MYCGRDRAFT_108969"/>
<dbReference type="OrthoDB" id="76453at2759"/>
<organism evidence="3 4">
    <name type="scientific">Zymoseptoria tritici (strain CBS 115943 / IPO323)</name>
    <name type="common">Speckled leaf blotch fungus</name>
    <name type="synonym">Septoria tritici</name>
    <dbReference type="NCBI Taxonomy" id="336722"/>
    <lineage>
        <taxon>Eukaryota</taxon>
        <taxon>Fungi</taxon>
        <taxon>Dikarya</taxon>
        <taxon>Ascomycota</taxon>
        <taxon>Pezizomycotina</taxon>
        <taxon>Dothideomycetes</taxon>
        <taxon>Dothideomycetidae</taxon>
        <taxon>Mycosphaerellales</taxon>
        <taxon>Mycosphaerellaceae</taxon>
        <taxon>Zymoseptoria</taxon>
    </lineage>
</organism>
<feature type="compositionally biased region" description="Basic and acidic residues" evidence="2">
    <location>
        <begin position="290"/>
        <end position="303"/>
    </location>
</feature>
<keyword evidence="1" id="KW-0175">Coiled coil</keyword>
<feature type="compositionally biased region" description="Acidic residues" evidence="2">
    <location>
        <begin position="314"/>
        <end position="324"/>
    </location>
</feature>
<dbReference type="RefSeq" id="XP_003852852.1">
    <property type="nucleotide sequence ID" value="XM_003852804.1"/>
</dbReference>
<feature type="compositionally biased region" description="Basic and acidic residues" evidence="2">
    <location>
        <begin position="1212"/>
        <end position="1236"/>
    </location>
</feature>
<dbReference type="VEuPathDB" id="FungiDB:ZTRI_4.125"/>
<feature type="compositionally biased region" description="Pro residues" evidence="2">
    <location>
        <begin position="551"/>
        <end position="560"/>
    </location>
</feature>
<reference evidence="3 4" key="1">
    <citation type="journal article" date="2011" name="PLoS Genet.">
        <title>Finished genome of the fungal wheat pathogen Mycosphaerella graminicola reveals dispensome structure, chromosome plasticity, and stealth pathogenesis.</title>
        <authorList>
            <person name="Goodwin S.B."/>
            <person name="Ben M'barek S."/>
            <person name="Dhillon B."/>
            <person name="Wittenberg A.H.J."/>
            <person name="Crane C.F."/>
            <person name="Hane J.K."/>
            <person name="Foster A.J."/>
            <person name="Van der Lee T.A.J."/>
            <person name="Grimwood J."/>
            <person name="Aerts A."/>
            <person name="Antoniw J."/>
            <person name="Bailey A."/>
            <person name="Bluhm B."/>
            <person name="Bowler J."/>
            <person name="Bristow J."/>
            <person name="van der Burgt A."/>
            <person name="Canto-Canche B."/>
            <person name="Churchill A.C.L."/>
            <person name="Conde-Ferraez L."/>
            <person name="Cools H.J."/>
            <person name="Coutinho P.M."/>
            <person name="Csukai M."/>
            <person name="Dehal P."/>
            <person name="De Wit P."/>
            <person name="Donzelli B."/>
            <person name="van de Geest H.C."/>
            <person name="van Ham R.C.H.J."/>
            <person name="Hammond-Kosack K.E."/>
            <person name="Henrissat B."/>
            <person name="Kilian A."/>
            <person name="Kobayashi A.K."/>
            <person name="Koopmann E."/>
            <person name="Kourmpetis Y."/>
            <person name="Kuzniar A."/>
            <person name="Lindquist E."/>
            <person name="Lombard V."/>
            <person name="Maliepaard C."/>
            <person name="Martins N."/>
            <person name="Mehrabi R."/>
            <person name="Nap J.P.H."/>
            <person name="Ponomarenko A."/>
            <person name="Rudd J.J."/>
            <person name="Salamov A."/>
            <person name="Schmutz J."/>
            <person name="Schouten H.J."/>
            <person name="Shapiro H."/>
            <person name="Stergiopoulos I."/>
            <person name="Torriani S.F.F."/>
            <person name="Tu H."/>
            <person name="de Vries R.P."/>
            <person name="Waalwijk C."/>
            <person name="Ware S.B."/>
            <person name="Wiebenga A."/>
            <person name="Zwiers L.-H."/>
            <person name="Oliver R.P."/>
            <person name="Grigoriev I.V."/>
            <person name="Kema G.H.J."/>
        </authorList>
    </citation>
    <scope>NUCLEOTIDE SEQUENCE [LARGE SCALE GENOMIC DNA]</scope>
    <source>
        <strain evidence="4">CBS 115943 / IPO323</strain>
    </source>
</reference>
<proteinExistence type="predicted"/>
<evidence type="ECO:0000313" key="4">
    <source>
        <dbReference type="Proteomes" id="UP000008062"/>
    </source>
</evidence>
<feature type="compositionally biased region" description="Acidic residues" evidence="2">
    <location>
        <begin position="599"/>
        <end position="624"/>
    </location>
</feature>
<feature type="region of interest" description="Disordered" evidence="2">
    <location>
        <begin position="502"/>
        <end position="661"/>
    </location>
</feature>
<evidence type="ECO:0000256" key="2">
    <source>
        <dbReference type="SAM" id="MobiDB-lite"/>
    </source>
</evidence>
<feature type="compositionally biased region" description="Basic and acidic residues" evidence="2">
    <location>
        <begin position="1283"/>
        <end position="1297"/>
    </location>
</feature>
<name>F9X8R7_ZYMTI</name>
<feature type="compositionally biased region" description="Low complexity" evidence="2">
    <location>
        <begin position="141"/>
        <end position="168"/>
    </location>
</feature>
<dbReference type="OMA" id="WHLECVD"/>
<dbReference type="PANTHER" id="PTHR24216:SF8">
    <property type="entry name" value="PAXILLIN, ISOFORM F"/>
    <property type="match status" value="1"/>
</dbReference>
<feature type="compositionally biased region" description="Acidic residues" evidence="2">
    <location>
        <begin position="1170"/>
        <end position="1211"/>
    </location>
</feature>
<dbReference type="InParanoid" id="F9X8R7"/>
<dbReference type="HOGENOM" id="CLU_248239_0_0_1"/>
<dbReference type="PANTHER" id="PTHR24216">
    <property type="entry name" value="PAXILLIN-RELATED"/>
    <property type="match status" value="1"/>
</dbReference>